<dbReference type="STRING" id="1335616.WDC_0530"/>
<proteinExistence type="predicted"/>
<sequence>MITETIKIFYPSPNTVASVTKYVAEYLKKYLPAGQQVVTESLRENGTNIEAVFSIYAPMEEIDLIINDLMDGGDFKTEMIK</sequence>
<dbReference type="PATRIC" id="fig|1335616.4.peg.530"/>
<dbReference type="RefSeq" id="WP_044010245.1">
    <property type="nucleotide sequence ID" value="NZ_AWTT01000008.1"/>
</dbReference>
<accession>A0A0D0Y6H8</accession>
<protein>
    <submittedName>
        <fullName evidence="1">Uncharacterized protein</fullName>
    </submittedName>
</protein>
<evidence type="ECO:0000313" key="2">
    <source>
        <dbReference type="Proteomes" id="UP000032279"/>
    </source>
</evidence>
<dbReference type="EMBL" id="AWTT01000008">
    <property type="protein sequence ID" value="KIS03883.1"/>
    <property type="molecule type" value="Genomic_DNA"/>
</dbReference>
<keyword evidence="2" id="KW-1185">Reference proteome</keyword>
<comment type="caution">
    <text evidence="1">The sequence shown here is derived from an EMBL/GenBank/DDBJ whole genome shotgun (WGS) entry which is preliminary data.</text>
</comment>
<name>A0A0D0Y6H8_9LACO</name>
<reference evidence="1 2" key="1">
    <citation type="submission" date="2013-08" db="EMBL/GenBank/DDBJ databases">
        <title>Lactobacillus wasatchii sp. WDC04, a late gas producing bacteria isolated from aged chedder cheese.</title>
        <authorList>
            <person name="Oberg C.J."/>
            <person name="Culumber M."/>
            <person name="McMahon D.J."/>
            <person name="Broadbent J.R."/>
            <person name="Oberg T.S."/>
            <person name="Ortaki F."/>
        </authorList>
    </citation>
    <scope>NUCLEOTIDE SEQUENCE [LARGE SCALE GENOMIC DNA]</scope>
    <source>
        <strain evidence="1 2">WDC04</strain>
    </source>
</reference>
<dbReference type="AlphaFoldDB" id="A0A0D0Y6H8"/>
<gene>
    <name evidence="1" type="ORF">WDC_0530</name>
</gene>
<evidence type="ECO:0000313" key="1">
    <source>
        <dbReference type="EMBL" id="KIS03883.1"/>
    </source>
</evidence>
<organism evidence="1 2">
    <name type="scientific">Paucilactobacillus wasatchensis</name>
    <dbReference type="NCBI Taxonomy" id="1335616"/>
    <lineage>
        <taxon>Bacteria</taxon>
        <taxon>Bacillati</taxon>
        <taxon>Bacillota</taxon>
        <taxon>Bacilli</taxon>
        <taxon>Lactobacillales</taxon>
        <taxon>Lactobacillaceae</taxon>
        <taxon>Paucilactobacillus</taxon>
    </lineage>
</organism>
<dbReference type="Proteomes" id="UP000032279">
    <property type="component" value="Unassembled WGS sequence"/>
</dbReference>